<sequence>MNFFFAVNQINLGGVNAVSQDELIFIADHNVGAGRKAVDMSDFYTAFSIFKHAIDFVRAVPGNFWHSHYQFSLNLFELACQVALPAGNLEDTYRLSDEVTQNAKCFDDTLSVTFTKILALGFETKNAEALDLGLVVLSRLGEAIPSNLSERELGQMILQTQALIRGVTEDTLLNHRVMTDTGS</sequence>
<dbReference type="PANTHER" id="PTHR43642">
    <property type="entry name" value="HYBRID SIGNAL TRANSDUCTION HISTIDINE KINASE G"/>
    <property type="match status" value="1"/>
</dbReference>
<name>A0ABD3Q3J9_9STRA</name>
<proteinExistence type="predicted"/>
<dbReference type="Proteomes" id="UP001530400">
    <property type="component" value="Unassembled WGS sequence"/>
</dbReference>
<gene>
    <name evidence="1" type="ORF">ACHAWO_013955</name>
</gene>
<protein>
    <submittedName>
        <fullName evidence="1">Uncharacterized protein</fullName>
    </submittedName>
</protein>
<organism evidence="1 2">
    <name type="scientific">Cyclotella atomus</name>
    <dbReference type="NCBI Taxonomy" id="382360"/>
    <lineage>
        <taxon>Eukaryota</taxon>
        <taxon>Sar</taxon>
        <taxon>Stramenopiles</taxon>
        <taxon>Ochrophyta</taxon>
        <taxon>Bacillariophyta</taxon>
        <taxon>Coscinodiscophyceae</taxon>
        <taxon>Thalassiosirophycidae</taxon>
        <taxon>Stephanodiscales</taxon>
        <taxon>Stephanodiscaceae</taxon>
        <taxon>Cyclotella</taxon>
    </lineage>
</organism>
<comment type="caution">
    <text evidence="1">The sequence shown here is derived from an EMBL/GenBank/DDBJ whole genome shotgun (WGS) entry which is preliminary data.</text>
</comment>
<reference evidence="1 2" key="1">
    <citation type="submission" date="2024-10" db="EMBL/GenBank/DDBJ databases">
        <title>Updated reference genomes for cyclostephanoid diatoms.</title>
        <authorList>
            <person name="Roberts W.R."/>
            <person name="Alverson A.J."/>
        </authorList>
    </citation>
    <scope>NUCLEOTIDE SEQUENCE [LARGE SCALE GENOMIC DNA]</scope>
    <source>
        <strain evidence="1 2">AJA010-31</strain>
    </source>
</reference>
<keyword evidence="2" id="KW-1185">Reference proteome</keyword>
<evidence type="ECO:0000313" key="2">
    <source>
        <dbReference type="Proteomes" id="UP001530400"/>
    </source>
</evidence>
<dbReference type="PANTHER" id="PTHR43642:SF1">
    <property type="entry name" value="HYBRID SIGNAL TRANSDUCTION HISTIDINE KINASE G"/>
    <property type="match status" value="1"/>
</dbReference>
<dbReference type="InterPro" id="IPR053159">
    <property type="entry name" value="Hybrid_Histidine_Kinase"/>
</dbReference>
<evidence type="ECO:0000313" key="1">
    <source>
        <dbReference type="EMBL" id="KAL3792840.1"/>
    </source>
</evidence>
<dbReference type="AlphaFoldDB" id="A0ABD3Q3J9"/>
<accession>A0ABD3Q3J9</accession>
<dbReference type="EMBL" id="JALLPJ020000419">
    <property type="protein sequence ID" value="KAL3792840.1"/>
    <property type="molecule type" value="Genomic_DNA"/>
</dbReference>